<organism evidence="1 2">
    <name type="scientific">Pelagibacterium nitratireducens</name>
    <dbReference type="NCBI Taxonomy" id="1046114"/>
    <lineage>
        <taxon>Bacteria</taxon>
        <taxon>Pseudomonadati</taxon>
        <taxon>Pseudomonadota</taxon>
        <taxon>Alphaproteobacteria</taxon>
        <taxon>Hyphomicrobiales</taxon>
        <taxon>Devosiaceae</taxon>
        <taxon>Pelagibacterium</taxon>
    </lineage>
</organism>
<sequence length="311" mass="33802">MAGKQWRSEARALIDSIAPERVDALLKGAVDLHVHSGPSTMPRQLDHLEEVDQAAAAGMRGVLFKDHHYSVSPMMPMLERISASSGVHMFGSLVLNNTVGGLNPHAVDYNVKMGAKLVFMPTAHAANHIRNTHRNARLASNVQLRKPYGITVIDATGELLDPVKQILDIIAEHDVILSSGHLHIAEVWVLFEEAKRRGVKRLLVNHPAYGLHCTYEDVSELAAMGAMIEQSACLFVDSRFNVFPPDELKAQVDAAGVANSSMGSDLGQVDNPSPVEGMRQIIAMLLALGFSDEDVGKMVRDNPARLVGLES</sequence>
<proteinExistence type="predicted"/>
<dbReference type="InterPro" id="IPR032466">
    <property type="entry name" value="Metal_Hydrolase"/>
</dbReference>
<keyword evidence="2" id="KW-1185">Reference proteome</keyword>
<dbReference type="RefSeq" id="WP_338610299.1">
    <property type="nucleotide sequence ID" value="NZ_CP146275.1"/>
</dbReference>
<reference evidence="1 2" key="1">
    <citation type="submission" date="2024-02" db="EMBL/GenBank/DDBJ databases">
        <title>Complete genome sequence of Pelagibacterium nitratireducens ZH15.</title>
        <authorList>
            <person name="Zhao L.H."/>
        </authorList>
    </citation>
    <scope>NUCLEOTIDE SEQUENCE [LARGE SCALE GENOMIC DNA]</scope>
    <source>
        <strain evidence="1 2">ZH15</strain>
    </source>
</reference>
<evidence type="ECO:0000313" key="2">
    <source>
        <dbReference type="Proteomes" id="UP001369958"/>
    </source>
</evidence>
<dbReference type="InterPro" id="IPR046249">
    <property type="entry name" value="DUF6282"/>
</dbReference>
<dbReference type="SUPFAM" id="SSF51556">
    <property type="entry name" value="Metallo-dependent hydrolases"/>
    <property type="match status" value="1"/>
</dbReference>
<name>A0ABZ2I9H8_9HYPH</name>
<dbReference type="Proteomes" id="UP001369958">
    <property type="component" value="Chromosome"/>
</dbReference>
<protein>
    <submittedName>
        <fullName evidence="1">DUF6282 family protein</fullName>
    </submittedName>
</protein>
<dbReference type="EMBL" id="CP146275">
    <property type="protein sequence ID" value="WWT34403.1"/>
    <property type="molecule type" value="Genomic_DNA"/>
</dbReference>
<evidence type="ECO:0000313" key="1">
    <source>
        <dbReference type="EMBL" id="WWT34403.1"/>
    </source>
</evidence>
<gene>
    <name evidence="1" type="ORF">V6617_08045</name>
</gene>
<accession>A0ABZ2I9H8</accession>
<dbReference type="Pfam" id="PF19799">
    <property type="entry name" value="DUF6282"/>
    <property type="match status" value="1"/>
</dbReference>